<protein>
    <submittedName>
        <fullName evidence="3">Uncharacterized protein</fullName>
    </submittedName>
</protein>
<sequence>MTNDPYTDDEYDDTYEKVHGDEPTRDQYTDEATDETPRTDTATTDADEDDDSWLSEGLIGTFLLVGVALFFFPEPATSAVGIAMVAMGVVAWIANWAM</sequence>
<comment type="caution">
    <text evidence="3">The sequence shown here is derived from an EMBL/GenBank/DDBJ whole genome shotgun (WGS) entry which is preliminary data.</text>
</comment>
<organism evidence="3 4">
    <name type="scientific">Halorussus caseinilyticus</name>
    <dbReference type="NCBI Taxonomy" id="3034025"/>
    <lineage>
        <taxon>Archaea</taxon>
        <taxon>Methanobacteriati</taxon>
        <taxon>Methanobacteriota</taxon>
        <taxon>Stenosarchaea group</taxon>
        <taxon>Halobacteria</taxon>
        <taxon>Halobacteriales</taxon>
        <taxon>Haladaptataceae</taxon>
        <taxon>Halorussus</taxon>
    </lineage>
</organism>
<keyword evidence="2" id="KW-0812">Transmembrane</keyword>
<proteinExistence type="predicted"/>
<keyword evidence="2" id="KW-0472">Membrane</keyword>
<dbReference type="RefSeq" id="WP_276282397.1">
    <property type="nucleotide sequence ID" value="NZ_CP119810.1"/>
</dbReference>
<keyword evidence="4" id="KW-1185">Reference proteome</keyword>
<keyword evidence="2" id="KW-1133">Transmembrane helix</keyword>
<feature type="compositionally biased region" description="Acidic residues" evidence="1">
    <location>
        <begin position="1"/>
        <end position="13"/>
    </location>
</feature>
<accession>A0ABD5WMM3</accession>
<evidence type="ECO:0000256" key="2">
    <source>
        <dbReference type="SAM" id="Phobius"/>
    </source>
</evidence>
<evidence type="ECO:0000313" key="3">
    <source>
        <dbReference type="EMBL" id="MFC7079078.1"/>
    </source>
</evidence>
<name>A0ABD5WMM3_9EURY</name>
<reference evidence="3 4" key="1">
    <citation type="journal article" date="2019" name="Int. J. Syst. Evol. Microbiol.">
        <title>The Global Catalogue of Microorganisms (GCM) 10K type strain sequencing project: providing services to taxonomists for standard genome sequencing and annotation.</title>
        <authorList>
            <consortium name="The Broad Institute Genomics Platform"/>
            <consortium name="The Broad Institute Genome Sequencing Center for Infectious Disease"/>
            <person name="Wu L."/>
            <person name="Ma J."/>
        </authorList>
    </citation>
    <scope>NUCLEOTIDE SEQUENCE [LARGE SCALE GENOMIC DNA]</scope>
    <source>
        <strain evidence="3 4">DT72</strain>
    </source>
</reference>
<dbReference type="GeneID" id="79305524"/>
<dbReference type="AlphaFoldDB" id="A0ABD5WMM3"/>
<gene>
    <name evidence="3" type="ORF">ACFQJ6_01930</name>
</gene>
<feature type="compositionally biased region" description="Basic and acidic residues" evidence="1">
    <location>
        <begin position="14"/>
        <end position="28"/>
    </location>
</feature>
<feature type="region of interest" description="Disordered" evidence="1">
    <location>
        <begin position="1"/>
        <end position="51"/>
    </location>
</feature>
<evidence type="ECO:0000313" key="4">
    <source>
        <dbReference type="Proteomes" id="UP001596407"/>
    </source>
</evidence>
<feature type="transmembrane region" description="Helical" evidence="2">
    <location>
        <begin position="79"/>
        <end position="97"/>
    </location>
</feature>
<feature type="transmembrane region" description="Helical" evidence="2">
    <location>
        <begin position="53"/>
        <end position="72"/>
    </location>
</feature>
<dbReference type="Proteomes" id="UP001596407">
    <property type="component" value="Unassembled WGS sequence"/>
</dbReference>
<dbReference type="EMBL" id="JBHSZH010000001">
    <property type="protein sequence ID" value="MFC7079078.1"/>
    <property type="molecule type" value="Genomic_DNA"/>
</dbReference>
<evidence type="ECO:0000256" key="1">
    <source>
        <dbReference type="SAM" id="MobiDB-lite"/>
    </source>
</evidence>